<comment type="caution">
    <text evidence="9">The sequence shown here is derived from an EMBL/GenBank/DDBJ whole genome shotgun (WGS) entry which is preliminary data.</text>
</comment>
<evidence type="ECO:0000256" key="2">
    <source>
        <dbReference type="ARBA" id="ARBA00022475"/>
    </source>
</evidence>
<evidence type="ECO:0000256" key="1">
    <source>
        <dbReference type="ARBA" id="ARBA00004651"/>
    </source>
</evidence>
<sequence length="207" mass="22080">MTQPPYDPEQPQHERPGPYQGSYGDAPGAPGPYDPAYGYGPPGHADPAAGLAGRWRRLGAAVLDSLLIGIVGNLVMLPFPQFIEARTVNGQASLHFHAGGAGVQLLVVVAQFFYYVIMHARFGQTLGKMALSIRVVREDDGGAVSFGQAAWRSGFNYLISLFTCGVGGLLDIAWILWDPRRQALHDKVAKTLVVAAPAGAPNPYAGR</sequence>
<feature type="transmembrane region" description="Helical" evidence="7">
    <location>
        <begin position="58"/>
        <end position="76"/>
    </location>
</feature>
<evidence type="ECO:0000256" key="5">
    <source>
        <dbReference type="ARBA" id="ARBA00023136"/>
    </source>
</evidence>
<keyword evidence="5 7" id="KW-0472">Membrane</keyword>
<keyword evidence="4 7" id="KW-1133">Transmembrane helix</keyword>
<keyword evidence="10" id="KW-1185">Reference proteome</keyword>
<evidence type="ECO:0000259" key="8">
    <source>
        <dbReference type="Pfam" id="PF06271"/>
    </source>
</evidence>
<protein>
    <submittedName>
        <fullName evidence="9">RDD family protein</fullName>
    </submittedName>
</protein>
<evidence type="ECO:0000313" key="9">
    <source>
        <dbReference type="EMBL" id="MBW8481544.1"/>
    </source>
</evidence>
<dbReference type="PANTHER" id="PTHR36115">
    <property type="entry name" value="PROLINE-RICH ANTIGEN HOMOLOG-RELATED"/>
    <property type="match status" value="1"/>
</dbReference>
<name>A0ABS7FME3_9ACTN</name>
<dbReference type="RefSeq" id="WP_220163340.1">
    <property type="nucleotide sequence ID" value="NZ_JAIBOA010000002.1"/>
</dbReference>
<evidence type="ECO:0000256" key="7">
    <source>
        <dbReference type="SAM" id="Phobius"/>
    </source>
</evidence>
<evidence type="ECO:0000256" key="6">
    <source>
        <dbReference type="SAM" id="MobiDB-lite"/>
    </source>
</evidence>
<dbReference type="InterPro" id="IPR051791">
    <property type="entry name" value="Pra-immunoreactive"/>
</dbReference>
<reference evidence="9 10" key="1">
    <citation type="submission" date="2021-07" db="EMBL/GenBank/DDBJ databases">
        <title>Actinomadura sp. PM05-2 isolated from lichen.</title>
        <authorList>
            <person name="Somphong A."/>
            <person name="Phongsopitanun W."/>
            <person name="Tanasupawat S."/>
            <person name="Peongsungnone V."/>
        </authorList>
    </citation>
    <scope>NUCLEOTIDE SEQUENCE [LARGE SCALE GENOMIC DNA]</scope>
    <source>
        <strain evidence="9 10">PM05-2</strain>
    </source>
</reference>
<dbReference type="Proteomes" id="UP000774570">
    <property type="component" value="Unassembled WGS sequence"/>
</dbReference>
<evidence type="ECO:0000256" key="4">
    <source>
        <dbReference type="ARBA" id="ARBA00022989"/>
    </source>
</evidence>
<keyword evidence="3 7" id="KW-0812">Transmembrane</keyword>
<feature type="transmembrane region" description="Helical" evidence="7">
    <location>
        <begin position="155"/>
        <end position="177"/>
    </location>
</feature>
<proteinExistence type="predicted"/>
<dbReference type="InterPro" id="IPR010432">
    <property type="entry name" value="RDD"/>
</dbReference>
<evidence type="ECO:0000313" key="10">
    <source>
        <dbReference type="Proteomes" id="UP000774570"/>
    </source>
</evidence>
<dbReference type="EMBL" id="JAIBOA010000002">
    <property type="protein sequence ID" value="MBW8481544.1"/>
    <property type="molecule type" value="Genomic_DNA"/>
</dbReference>
<dbReference type="PANTHER" id="PTHR36115:SF6">
    <property type="entry name" value="PROLINE-RICH ANTIGEN HOMOLOG"/>
    <property type="match status" value="1"/>
</dbReference>
<feature type="region of interest" description="Disordered" evidence="6">
    <location>
        <begin position="1"/>
        <end position="39"/>
    </location>
</feature>
<keyword evidence="2" id="KW-1003">Cell membrane</keyword>
<gene>
    <name evidence="9" type="ORF">K1Y72_04110</name>
</gene>
<feature type="domain" description="RDD" evidence="8">
    <location>
        <begin position="51"/>
        <end position="190"/>
    </location>
</feature>
<organism evidence="9 10">
    <name type="scientific">Actinomadura parmotrematis</name>
    <dbReference type="NCBI Taxonomy" id="2864039"/>
    <lineage>
        <taxon>Bacteria</taxon>
        <taxon>Bacillati</taxon>
        <taxon>Actinomycetota</taxon>
        <taxon>Actinomycetes</taxon>
        <taxon>Streptosporangiales</taxon>
        <taxon>Thermomonosporaceae</taxon>
        <taxon>Actinomadura</taxon>
    </lineage>
</organism>
<dbReference type="Pfam" id="PF06271">
    <property type="entry name" value="RDD"/>
    <property type="match status" value="1"/>
</dbReference>
<feature type="transmembrane region" description="Helical" evidence="7">
    <location>
        <begin position="96"/>
        <end position="117"/>
    </location>
</feature>
<accession>A0ABS7FME3</accession>
<evidence type="ECO:0000256" key="3">
    <source>
        <dbReference type="ARBA" id="ARBA00022692"/>
    </source>
</evidence>
<comment type="subcellular location">
    <subcellularLocation>
        <location evidence="1">Cell membrane</location>
        <topology evidence="1">Multi-pass membrane protein</topology>
    </subcellularLocation>
</comment>